<evidence type="ECO:0000256" key="1">
    <source>
        <dbReference type="SAM" id="Phobius"/>
    </source>
</evidence>
<dbReference type="Pfam" id="PF09990">
    <property type="entry name" value="DUF2231"/>
    <property type="match status" value="1"/>
</dbReference>
<evidence type="ECO:0000259" key="2">
    <source>
        <dbReference type="Pfam" id="PF09990"/>
    </source>
</evidence>
<organism evidence="3 4">
    <name type="scientific">Luteimicrobium xylanilyticum</name>
    <dbReference type="NCBI Taxonomy" id="1133546"/>
    <lineage>
        <taxon>Bacteria</taxon>
        <taxon>Bacillati</taxon>
        <taxon>Actinomycetota</taxon>
        <taxon>Actinomycetes</taxon>
        <taxon>Micrococcales</taxon>
        <taxon>Luteimicrobium</taxon>
    </lineage>
</organism>
<accession>A0A5P9Q9L1</accession>
<proteinExistence type="predicted"/>
<feature type="transmembrane region" description="Helical" evidence="1">
    <location>
        <begin position="97"/>
        <end position="114"/>
    </location>
</feature>
<dbReference type="EMBL" id="CP045529">
    <property type="protein sequence ID" value="QFU98138.1"/>
    <property type="molecule type" value="Genomic_DNA"/>
</dbReference>
<keyword evidence="1" id="KW-0812">Transmembrane</keyword>
<evidence type="ECO:0000313" key="3">
    <source>
        <dbReference type="EMBL" id="QFU98138.1"/>
    </source>
</evidence>
<feature type="domain" description="DUF2231" evidence="2">
    <location>
        <begin position="62"/>
        <end position="183"/>
    </location>
</feature>
<keyword evidence="1" id="KW-1133">Transmembrane helix</keyword>
<gene>
    <name evidence="3" type="ORF">KDY119_01647</name>
</gene>
<protein>
    <recommendedName>
        <fullName evidence="2">DUF2231 domain-containing protein</fullName>
    </recommendedName>
</protein>
<dbReference type="AlphaFoldDB" id="A0A5P9Q9L1"/>
<keyword evidence="4" id="KW-1185">Reference proteome</keyword>
<feature type="transmembrane region" description="Helical" evidence="1">
    <location>
        <begin position="158"/>
        <end position="179"/>
    </location>
</feature>
<dbReference type="InterPro" id="IPR019251">
    <property type="entry name" value="DUF2231_TM"/>
</dbReference>
<feature type="transmembrane region" description="Helical" evidence="1">
    <location>
        <begin position="126"/>
        <end position="146"/>
    </location>
</feature>
<keyword evidence="1" id="KW-0472">Membrane</keyword>
<dbReference type="Proteomes" id="UP000326702">
    <property type="component" value="Chromosome"/>
</dbReference>
<sequence length="187" mass="19015">MPSAEPSTEPSTTDTAPLPTRLAEAAATSSLASRLVEPLQRLADLVPRGGTLDSVLRGKPLGHPLHPALSDVPIGLWTSAVVLDLSGRRYERAARRLVGLGLLAVAPTALAGLADWRTTEPPARGAGAAHAALNSAGAALLAGSWVARRRGHRARGVLLALAGTGAAGAGAYLGGHLVFVEDVPDRG</sequence>
<name>A0A5P9Q9L1_9MICO</name>
<dbReference type="OrthoDB" id="9795104at2"/>
<reference evidence="3 4" key="1">
    <citation type="submission" date="2019-10" db="EMBL/GenBank/DDBJ databases">
        <title>Genome sequence of Luteimicrobium xylanilyticum HY-24.</title>
        <authorList>
            <person name="Kim D.Y."/>
            <person name="Park H.-Y."/>
        </authorList>
    </citation>
    <scope>NUCLEOTIDE SEQUENCE [LARGE SCALE GENOMIC DNA]</scope>
    <source>
        <strain evidence="3 4">HY-24</strain>
    </source>
</reference>
<dbReference type="KEGG" id="lxl:KDY119_01647"/>
<evidence type="ECO:0000313" key="4">
    <source>
        <dbReference type="Proteomes" id="UP000326702"/>
    </source>
</evidence>
<dbReference type="RefSeq" id="WP_153022176.1">
    <property type="nucleotide sequence ID" value="NZ_BAABIH010000027.1"/>
</dbReference>